<keyword evidence="1" id="KW-0812">Transmembrane</keyword>
<accession>A0A0N5C2Q4</accession>
<dbReference type="CDD" id="cd00303">
    <property type="entry name" value="retropepsin_like"/>
    <property type="match status" value="1"/>
</dbReference>
<dbReference type="STRING" id="174720.A0A0N5C2Q4"/>
<reference evidence="3" key="1">
    <citation type="submission" date="2017-02" db="UniProtKB">
        <authorList>
            <consortium name="WormBaseParasite"/>
        </authorList>
    </citation>
    <scope>IDENTIFICATION</scope>
</reference>
<keyword evidence="2" id="KW-1185">Reference proteome</keyword>
<name>A0A0N5C2Q4_STREA</name>
<proteinExistence type="predicted"/>
<dbReference type="InterPro" id="IPR021109">
    <property type="entry name" value="Peptidase_aspartic_dom_sf"/>
</dbReference>
<dbReference type="AlphaFoldDB" id="A0A0N5C2Q4"/>
<evidence type="ECO:0000313" key="2">
    <source>
        <dbReference type="Proteomes" id="UP000046392"/>
    </source>
</evidence>
<feature type="transmembrane region" description="Helical" evidence="1">
    <location>
        <begin position="74"/>
        <end position="95"/>
    </location>
</feature>
<dbReference type="Gene3D" id="2.40.70.10">
    <property type="entry name" value="Acid Proteases"/>
    <property type="match status" value="1"/>
</dbReference>
<evidence type="ECO:0000256" key="1">
    <source>
        <dbReference type="SAM" id="Phobius"/>
    </source>
</evidence>
<protein>
    <submittedName>
        <fullName evidence="3">Peptidase A2 domain-containing protein</fullName>
    </submittedName>
</protein>
<evidence type="ECO:0000313" key="3">
    <source>
        <dbReference type="WBParaSite" id="SPAL_0001226300.1"/>
    </source>
</evidence>
<dbReference type="Proteomes" id="UP000046392">
    <property type="component" value="Unplaced"/>
</dbReference>
<keyword evidence="1" id="KW-0472">Membrane</keyword>
<dbReference type="WBParaSite" id="SPAL_0001226300.1">
    <property type="protein sequence ID" value="SPAL_0001226300.1"/>
    <property type="gene ID" value="SPAL_0001226300"/>
</dbReference>
<organism evidence="2 3">
    <name type="scientific">Strongyloides papillosus</name>
    <name type="common">Intestinal threadworm</name>
    <dbReference type="NCBI Taxonomy" id="174720"/>
    <lineage>
        <taxon>Eukaryota</taxon>
        <taxon>Metazoa</taxon>
        <taxon>Ecdysozoa</taxon>
        <taxon>Nematoda</taxon>
        <taxon>Chromadorea</taxon>
        <taxon>Rhabditida</taxon>
        <taxon>Tylenchina</taxon>
        <taxon>Panagrolaimomorpha</taxon>
        <taxon>Strongyloidoidea</taxon>
        <taxon>Strongyloididae</taxon>
        <taxon>Strongyloides</taxon>
    </lineage>
</organism>
<sequence length="370" mass="41657">MPAIVNKSLKFVDQNNYLHEHSQGSPCVTMAKEEIQEIQETQRSDEGILEALGETVNTFEKAVQALELSVMHGIVFTLGILACIIIGVWVLKCYCRNKRRGNRQRRRLLGRMSDMVEMQLMRPTVSVAVTQIGKQPMVDLYVHQEGQTKIARCLIDTGACVSFIRKKCVKHNTSLSLFTQPMTVATDFNNQPIKAIGKTSILFVFGRKKYVKVNIWVVDDLRYDILIGSDVLEDMDRNNLSVTFKLAANSIQIGTIRYPLISLLQPPSVIQFQEDKSPEILDLSTLDLPEEAMADFGIWEPLPLDSTLATIKWKGTALSGRGRAKVALLIQKWSEAFIKHEDDIGRYKGPIAHIIKLKPDAKLPYTGQMV</sequence>
<dbReference type="SUPFAM" id="SSF50630">
    <property type="entry name" value="Acid proteases"/>
    <property type="match status" value="1"/>
</dbReference>
<keyword evidence="1" id="KW-1133">Transmembrane helix</keyword>